<gene>
    <name evidence="1" type="ORF">ACOLOM_LOCUS2452</name>
</gene>
<accession>A0ACA9KTQ7</accession>
<sequence>MDRGRWIPSKDNSNKKLLCKHPSYTLSSDDTTYMANQKIFL</sequence>
<keyword evidence="2" id="KW-1185">Reference proteome</keyword>
<organism evidence="1 2">
    <name type="scientific">Acaulospora colombiana</name>
    <dbReference type="NCBI Taxonomy" id="27376"/>
    <lineage>
        <taxon>Eukaryota</taxon>
        <taxon>Fungi</taxon>
        <taxon>Fungi incertae sedis</taxon>
        <taxon>Mucoromycota</taxon>
        <taxon>Glomeromycotina</taxon>
        <taxon>Glomeromycetes</taxon>
        <taxon>Diversisporales</taxon>
        <taxon>Acaulosporaceae</taxon>
        <taxon>Acaulospora</taxon>
    </lineage>
</organism>
<evidence type="ECO:0000313" key="2">
    <source>
        <dbReference type="Proteomes" id="UP000789525"/>
    </source>
</evidence>
<name>A0ACA9KTQ7_9GLOM</name>
<dbReference type="EMBL" id="CAJVPT010003200">
    <property type="protein sequence ID" value="CAG8492871.1"/>
    <property type="molecule type" value="Genomic_DNA"/>
</dbReference>
<comment type="caution">
    <text evidence="1">The sequence shown here is derived from an EMBL/GenBank/DDBJ whole genome shotgun (WGS) entry which is preliminary data.</text>
</comment>
<protein>
    <submittedName>
        <fullName evidence="1">11404_t:CDS:1</fullName>
    </submittedName>
</protein>
<proteinExistence type="predicted"/>
<dbReference type="Proteomes" id="UP000789525">
    <property type="component" value="Unassembled WGS sequence"/>
</dbReference>
<evidence type="ECO:0000313" key="1">
    <source>
        <dbReference type="EMBL" id="CAG8492871.1"/>
    </source>
</evidence>
<reference evidence="1" key="1">
    <citation type="submission" date="2021-06" db="EMBL/GenBank/DDBJ databases">
        <authorList>
            <person name="Kallberg Y."/>
            <person name="Tangrot J."/>
            <person name="Rosling A."/>
        </authorList>
    </citation>
    <scope>NUCLEOTIDE SEQUENCE</scope>
    <source>
        <strain evidence="1">CL356</strain>
    </source>
</reference>